<evidence type="ECO:0000256" key="1">
    <source>
        <dbReference type="SAM" id="MobiDB-lite"/>
    </source>
</evidence>
<dbReference type="OrthoDB" id="8062037at2759"/>
<proteinExistence type="predicted"/>
<protein>
    <submittedName>
        <fullName evidence="3">Uncharacterized protein LOC106748781</fullName>
    </submittedName>
</protein>
<gene>
    <name evidence="3" type="primary">LOC106748781</name>
</gene>
<feature type="region of interest" description="Disordered" evidence="1">
    <location>
        <begin position="389"/>
        <end position="423"/>
    </location>
</feature>
<dbReference type="RefSeq" id="XP_014483133.1">
    <property type="nucleotide sequence ID" value="XM_014627647.1"/>
</dbReference>
<name>A0A6P3XYX9_DINQU</name>
<dbReference type="Proteomes" id="UP000515204">
    <property type="component" value="Unplaced"/>
</dbReference>
<feature type="compositionally biased region" description="Basic and acidic residues" evidence="1">
    <location>
        <begin position="411"/>
        <end position="423"/>
    </location>
</feature>
<dbReference type="GeneID" id="106748781"/>
<feature type="region of interest" description="Disordered" evidence="1">
    <location>
        <begin position="1"/>
        <end position="51"/>
    </location>
</feature>
<sequence>MDQTEDETVTSEIAGDVTTDATTDDDATAKYESAGDAVSGDDAARDEIEGRVDEEEEELLLRQHRSDLAGRKELGHVRAPVPCPTPKSDLMVDRAAGERPGLVDGDYVVVELATDGPYGKCVYANVVLRGLKGMHLPELSPLRERRNTWKFCLYQALVALLAKTQLRYKYAWGANIDYIYDHAWTLYTHVGAINVRRRQRFDDVVVYNYKYSVELELIQEMRDVPVAREVDGKYEESELKKQIALPRKDPLKVRVELGCRKITEPASAPVHEDTRRIEEWFDLLAARYRNCVLRTSRFSLAFWQDGLFWYLYNPYRCDKYGFWDDEGRACIVKFCSRDSLRRHLMILLLRAYAPTDPARQSQRDVFDIQIFHVTFHCCQLHNLKLLQRGPRPSGRVDECPSDPLDVSDGELTDRTDDDGTRDTREKVTWLKRFPVTWSRCPASGRKRRPSGKERWHHYYVEEFNRLFSLWGQIHVTDGMFERANRGMQTYACYVVCAGMTRITAPEYWGPKILDVIVMCGDRYYARSKLEAEGKTGEYAHVSCRYLSDRFEIGGTVFEARMLPAVPGRLYAKSDECLWRSLERTFADHLFAVLTCETACLGLFKFCGAYYMCDVNSFGPPLFKYGHGAPYLMRATSFRKFLTMLVATVGSSDRSRFTLNPVEILKVVEAPASA</sequence>
<dbReference type="PANTHER" id="PTHR40552">
    <property type="entry name" value="AT05186P-RELATED"/>
    <property type="match status" value="1"/>
</dbReference>
<dbReference type="KEGG" id="dqu:106748781"/>
<accession>A0A6P3XYX9</accession>
<dbReference type="Gene3D" id="3.90.70.120">
    <property type="match status" value="1"/>
</dbReference>
<organism evidence="2 3">
    <name type="scientific">Dinoponera quadriceps</name>
    <name type="common">South American ant</name>
    <dbReference type="NCBI Taxonomy" id="609295"/>
    <lineage>
        <taxon>Eukaryota</taxon>
        <taxon>Metazoa</taxon>
        <taxon>Ecdysozoa</taxon>
        <taxon>Arthropoda</taxon>
        <taxon>Hexapoda</taxon>
        <taxon>Insecta</taxon>
        <taxon>Pterygota</taxon>
        <taxon>Neoptera</taxon>
        <taxon>Endopterygota</taxon>
        <taxon>Hymenoptera</taxon>
        <taxon>Apocrita</taxon>
        <taxon>Aculeata</taxon>
        <taxon>Formicoidea</taxon>
        <taxon>Formicidae</taxon>
        <taxon>Ponerinae</taxon>
        <taxon>Ponerini</taxon>
        <taxon>Dinoponera</taxon>
    </lineage>
</organism>
<dbReference type="AlphaFoldDB" id="A0A6P3XYX9"/>
<keyword evidence="2" id="KW-1185">Reference proteome</keyword>
<dbReference type="PANTHER" id="PTHR40552:SF6">
    <property type="entry name" value="FI09606P-RELATED"/>
    <property type="match status" value="1"/>
</dbReference>
<evidence type="ECO:0000313" key="2">
    <source>
        <dbReference type="Proteomes" id="UP000515204"/>
    </source>
</evidence>
<evidence type="ECO:0000313" key="3">
    <source>
        <dbReference type="RefSeq" id="XP_014483133.1"/>
    </source>
</evidence>
<reference evidence="3" key="1">
    <citation type="submission" date="2025-08" db="UniProtKB">
        <authorList>
            <consortium name="RefSeq"/>
        </authorList>
    </citation>
    <scope>IDENTIFICATION</scope>
</reference>
<feature type="compositionally biased region" description="Basic and acidic residues" evidence="1">
    <location>
        <begin position="42"/>
        <end position="51"/>
    </location>
</feature>